<reference evidence="2 3" key="1">
    <citation type="submission" date="2023-01" db="EMBL/GenBank/DDBJ databases">
        <title>Analysis of 21 Apiospora genomes using comparative genomics revels a genus with tremendous synthesis potential of carbohydrate active enzymes and secondary metabolites.</title>
        <authorList>
            <person name="Sorensen T."/>
        </authorList>
    </citation>
    <scope>NUCLEOTIDE SEQUENCE [LARGE SCALE GENOMIC DNA]</scope>
    <source>
        <strain evidence="2 3">CBS 135458</strain>
    </source>
</reference>
<dbReference type="RefSeq" id="XP_066717686.1">
    <property type="nucleotide sequence ID" value="XM_066855519.1"/>
</dbReference>
<comment type="caution">
    <text evidence="2">The sequence shown here is derived from an EMBL/GenBank/DDBJ whole genome shotgun (WGS) entry which is preliminary data.</text>
</comment>
<evidence type="ECO:0000313" key="3">
    <source>
        <dbReference type="Proteomes" id="UP001480595"/>
    </source>
</evidence>
<dbReference type="EMBL" id="JAQQWL010000005">
    <property type="protein sequence ID" value="KAK8073211.1"/>
    <property type="molecule type" value="Genomic_DNA"/>
</dbReference>
<dbReference type="GeneID" id="92088582"/>
<evidence type="ECO:0000256" key="1">
    <source>
        <dbReference type="SAM" id="MobiDB-lite"/>
    </source>
</evidence>
<feature type="region of interest" description="Disordered" evidence="1">
    <location>
        <begin position="29"/>
        <end position="58"/>
    </location>
</feature>
<sequence>MAAETGGINTSQSTTKSLKNLAMHAPLPAYTMGQANGPNPQAHAAVGKQAPSRGSSRVPLNATTVPANDADTVANPVVASWALEIRALSEEQRGRFLKEMPPGDLHSFANMIEKTITQRTKSSRTLQASKWMAPLGQLVDMTKPFADTVQSAFPLAGLTDPGRVVILPLD</sequence>
<accession>A0ABR1VPN2</accession>
<keyword evidence="3" id="KW-1185">Reference proteome</keyword>
<proteinExistence type="predicted"/>
<name>A0ABR1VPN2_9PEZI</name>
<organism evidence="2 3">
    <name type="scientific">Apiospora phragmitis</name>
    <dbReference type="NCBI Taxonomy" id="2905665"/>
    <lineage>
        <taxon>Eukaryota</taxon>
        <taxon>Fungi</taxon>
        <taxon>Dikarya</taxon>
        <taxon>Ascomycota</taxon>
        <taxon>Pezizomycotina</taxon>
        <taxon>Sordariomycetes</taxon>
        <taxon>Xylariomycetidae</taxon>
        <taxon>Amphisphaeriales</taxon>
        <taxon>Apiosporaceae</taxon>
        <taxon>Apiospora</taxon>
    </lineage>
</organism>
<protein>
    <submittedName>
        <fullName evidence="2">Uncharacterized protein</fullName>
    </submittedName>
</protein>
<evidence type="ECO:0000313" key="2">
    <source>
        <dbReference type="EMBL" id="KAK8073211.1"/>
    </source>
</evidence>
<dbReference type="Proteomes" id="UP001480595">
    <property type="component" value="Unassembled WGS sequence"/>
</dbReference>
<gene>
    <name evidence="2" type="ORF">PG994_004110</name>
</gene>